<sequence>MGAVKGGRVECSCSCGSRMGALAKNLRPTECHIMVFQTFCKSFALPVIADGCRNGGFRAAGQVQRVIGWVERSETHRRGRTGPRRWVGAA</sequence>
<reference evidence="2" key="1">
    <citation type="submission" date="2015-05" db="EMBL/GenBank/DDBJ databases">
        <title>Draft genome sequencing of a biphenyl-degrading bacterium, Pseudomonas balearica KF707 (=NBRC110670).</title>
        <authorList>
            <person name="Kimura N."/>
            <person name="Hirose J."/>
            <person name="Watanabe T."/>
            <person name="Suenaga H."/>
            <person name="Fujihara H."/>
            <person name="Noguchi M."/>
            <person name="Hashimoto M."/>
            <person name="Shimodaira J."/>
            <person name="Tsuchikane K."/>
            <person name="Hosoyama A."/>
            <person name="Yamazoe A."/>
            <person name="Fujita N."/>
            <person name="Furukawa K."/>
        </authorList>
    </citation>
    <scope>NUCLEOTIDE SEQUENCE [LARGE SCALE GENOMIC DNA]</scope>
    <source>
        <strain evidence="2">DSM 10086 / NBRC 110670 / KF707</strain>
    </source>
</reference>
<dbReference type="AlphaFoldDB" id="A0AAD1FH61"/>
<proteinExistence type="predicted"/>
<dbReference type="EMBL" id="AP014862">
    <property type="protein sequence ID" value="BAU75927.1"/>
    <property type="molecule type" value="Genomic_DNA"/>
</dbReference>
<organism evidence="1 2">
    <name type="scientific">Metapseudomonas furukawaii</name>
    <name type="common">Pseudomonas furukawaii</name>
    <dbReference type="NCBI Taxonomy" id="1149133"/>
    <lineage>
        <taxon>Bacteria</taxon>
        <taxon>Pseudomonadati</taxon>
        <taxon>Pseudomonadota</taxon>
        <taxon>Gammaproteobacteria</taxon>
        <taxon>Pseudomonadales</taxon>
        <taxon>Pseudomonadaceae</taxon>
        <taxon>Metapseudomonas</taxon>
    </lineage>
</organism>
<evidence type="ECO:0000313" key="2">
    <source>
        <dbReference type="Proteomes" id="UP000218554"/>
    </source>
</evidence>
<name>A0AAD1FH61_METFU</name>
<gene>
    <name evidence="1" type="ORF">KF707C_42390</name>
</gene>
<accession>A0AAD1FH61</accession>
<protein>
    <submittedName>
        <fullName evidence="1">Uncharacterized protein</fullName>
    </submittedName>
</protein>
<reference evidence="1 2" key="2">
    <citation type="journal article" date="2017" name="Int. J. Syst. Evol. Microbiol.">
        <title>Pseudomonas furukawaii sp. nov., a polychlorinated biphenyl-degrading bacterium isolated from biphenyl-contaminated soil in Japan.</title>
        <authorList>
            <person name="Kimura N."/>
            <person name="Watanabe T."/>
            <person name="Suenaga H."/>
            <person name="Fujihara H."/>
            <person name="Futagami T."/>
            <person name="Goto M."/>
            <person name="Hanada S."/>
            <person name="Hirose J."/>
        </authorList>
    </citation>
    <scope>NUCLEOTIDE SEQUENCE [LARGE SCALE GENOMIC DNA]</scope>
    <source>
        <strain evidence="2">DSM 10086 / NBRC 110670 / KF707</strain>
    </source>
</reference>
<dbReference type="KEGG" id="pfuw:KF707C_42390"/>
<dbReference type="Proteomes" id="UP000218554">
    <property type="component" value="Chromosome"/>
</dbReference>
<keyword evidence="2" id="KW-1185">Reference proteome</keyword>
<evidence type="ECO:0000313" key="1">
    <source>
        <dbReference type="EMBL" id="BAU75927.1"/>
    </source>
</evidence>